<gene>
    <name evidence="1" type="ORF">MCOR33_005460</name>
</gene>
<keyword evidence="2" id="KW-1185">Reference proteome</keyword>
<protein>
    <submittedName>
        <fullName evidence="1">Uncharacterized protein</fullName>
    </submittedName>
</protein>
<sequence>MDTVTVTTLQQKSYNMRRKDFGIKLLMNVNLQAPSLDPSQAPFDYVCSLKSKGTSDVQAQQRIPSLYFESKGFCSDLDEGKCSYIILRAMTHAEPAERSLLRRIMLQTQRAGDVGKRHKHTVLAILEKAGSLKQVTEMLHTMEKALIAEIQAVEDVMGVKNPRIRELFQCYDGLSGRRPVHNMWKCKIGKMEMA</sequence>
<name>A0ABQ8NKC8_PYRGI</name>
<organism evidence="1 2">
    <name type="scientific">Pyricularia grisea</name>
    <name type="common">Crabgrass-specific blast fungus</name>
    <name type="synonym">Magnaporthe grisea</name>
    <dbReference type="NCBI Taxonomy" id="148305"/>
    <lineage>
        <taxon>Eukaryota</taxon>
        <taxon>Fungi</taxon>
        <taxon>Dikarya</taxon>
        <taxon>Ascomycota</taxon>
        <taxon>Pezizomycotina</taxon>
        <taxon>Sordariomycetes</taxon>
        <taxon>Sordariomycetidae</taxon>
        <taxon>Magnaporthales</taxon>
        <taxon>Pyriculariaceae</taxon>
        <taxon>Pyricularia</taxon>
    </lineage>
</organism>
<comment type="caution">
    <text evidence="1">The sequence shown here is derived from an EMBL/GenBank/DDBJ whole genome shotgun (WGS) entry which is preliminary data.</text>
</comment>
<dbReference type="SUPFAM" id="SSF48576">
    <property type="entry name" value="Terpenoid synthases"/>
    <property type="match status" value="1"/>
</dbReference>
<proteinExistence type="predicted"/>
<evidence type="ECO:0000313" key="1">
    <source>
        <dbReference type="EMBL" id="KAI6298387.1"/>
    </source>
</evidence>
<reference evidence="1" key="1">
    <citation type="submission" date="2021-01" db="EMBL/GenBank/DDBJ databases">
        <title>Deciphering the adaptive evolutionary patterns associated with biogeogrpahic diversity in the finger millet blast pathogen Magnaporthe oryzae in Eastern Africa.</title>
        <authorList>
            <person name="Onyema G."/>
            <person name="Shittu T.A."/>
            <person name="Dodsworth S."/>
            <person name="Devilliers S."/>
            <person name="Muthumeenakshi S."/>
            <person name="Sreenivasaprasad S."/>
        </authorList>
    </citation>
    <scope>NUCLEOTIDE SEQUENCE</scope>
    <source>
        <strain evidence="1">D15/s37</strain>
    </source>
</reference>
<dbReference type="Proteomes" id="UP001059893">
    <property type="component" value="Unassembled WGS sequence"/>
</dbReference>
<dbReference type="InterPro" id="IPR008949">
    <property type="entry name" value="Isoprenoid_synthase_dom_sf"/>
</dbReference>
<dbReference type="EMBL" id="JABSND010000091">
    <property type="protein sequence ID" value="KAI6298387.1"/>
    <property type="molecule type" value="Genomic_DNA"/>
</dbReference>
<accession>A0ABQ8NKC8</accession>
<dbReference type="Gene3D" id="1.10.600.10">
    <property type="entry name" value="Farnesyl Diphosphate Synthase"/>
    <property type="match status" value="1"/>
</dbReference>
<evidence type="ECO:0000313" key="2">
    <source>
        <dbReference type="Proteomes" id="UP001059893"/>
    </source>
</evidence>